<evidence type="ECO:0000256" key="5">
    <source>
        <dbReference type="SAM" id="Phobius"/>
    </source>
</evidence>
<protein>
    <submittedName>
        <fullName evidence="6">Uncharacterized protein</fullName>
    </submittedName>
</protein>
<evidence type="ECO:0000256" key="4">
    <source>
        <dbReference type="ARBA" id="ARBA00023136"/>
    </source>
</evidence>
<organism evidence="6 7">
    <name type="scientific">Treponema phagedenis</name>
    <dbReference type="NCBI Taxonomy" id="162"/>
    <lineage>
        <taxon>Bacteria</taxon>
        <taxon>Pseudomonadati</taxon>
        <taxon>Spirochaetota</taxon>
        <taxon>Spirochaetia</taxon>
        <taxon>Spirochaetales</taxon>
        <taxon>Treponemataceae</taxon>
        <taxon>Treponema</taxon>
    </lineage>
</organism>
<dbReference type="GO" id="GO:0005524">
    <property type="term" value="F:ATP binding"/>
    <property type="evidence" value="ECO:0007669"/>
    <property type="project" value="InterPro"/>
</dbReference>
<dbReference type="InterPro" id="IPR036640">
    <property type="entry name" value="ABC1_TM_sf"/>
</dbReference>
<keyword evidence="7" id="KW-1185">Reference proteome</keyword>
<accession>A0A0B7GVM2</accession>
<evidence type="ECO:0000256" key="3">
    <source>
        <dbReference type="ARBA" id="ARBA00022989"/>
    </source>
</evidence>
<evidence type="ECO:0000256" key="1">
    <source>
        <dbReference type="ARBA" id="ARBA00004651"/>
    </source>
</evidence>
<dbReference type="SUPFAM" id="SSF90123">
    <property type="entry name" value="ABC transporter transmembrane region"/>
    <property type="match status" value="1"/>
</dbReference>
<feature type="transmembrane region" description="Helical" evidence="5">
    <location>
        <begin position="121"/>
        <end position="142"/>
    </location>
</feature>
<feature type="transmembrane region" description="Helical" evidence="5">
    <location>
        <begin position="52"/>
        <end position="76"/>
    </location>
</feature>
<dbReference type="Proteomes" id="UP000042527">
    <property type="component" value="Unassembled WGS sequence"/>
</dbReference>
<evidence type="ECO:0000313" key="7">
    <source>
        <dbReference type="Proteomes" id="UP000042527"/>
    </source>
</evidence>
<evidence type="ECO:0000313" key="6">
    <source>
        <dbReference type="EMBL" id="CEM60990.1"/>
    </source>
</evidence>
<dbReference type="Gene3D" id="1.20.1560.10">
    <property type="entry name" value="ABC transporter type 1, transmembrane domain"/>
    <property type="match status" value="1"/>
</dbReference>
<keyword evidence="2 5" id="KW-0812">Transmembrane</keyword>
<dbReference type="AlphaFoldDB" id="A0A0B7GVM2"/>
<keyword evidence="4 5" id="KW-0472">Membrane</keyword>
<gene>
    <name evidence="6" type="ORF">TPHV1_130028</name>
</gene>
<proteinExistence type="predicted"/>
<feature type="transmembrane region" description="Helical" evidence="5">
    <location>
        <begin position="20"/>
        <end position="40"/>
    </location>
</feature>
<keyword evidence="3 5" id="KW-1133">Transmembrane helix</keyword>
<dbReference type="GO" id="GO:0005886">
    <property type="term" value="C:plasma membrane"/>
    <property type="evidence" value="ECO:0007669"/>
    <property type="project" value="UniProtKB-SubCell"/>
</dbReference>
<name>A0A0B7GVM2_TREPH</name>
<reference evidence="7" key="1">
    <citation type="submission" date="2015-01" db="EMBL/GenBank/DDBJ databases">
        <authorList>
            <person name="Manzoor Shahid"/>
            <person name="Zubair Saima"/>
        </authorList>
    </citation>
    <scope>NUCLEOTIDE SEQUENCE [LARGE SCALE GENOMIC DNA]</scope>
    <source>
        <strain evidence="7">V1</strain>
    </source>
</reference>
<dbReference type="EMBL" id="CDNC01000005">
    <property type="protein sequence ID" value="CEM60990.1"/>
    <property type="molecule type" value="Genomic_DNA"/>
</dbReference>
<evidence type="ECO:0000256" key="2">
    <source>
        <dbReference type="ARBA" id="ARBA00022692"/>
    </source>
</evidence>
<sequence>MKKVHALTERGRKGLIKSSIGTFFKNVANVLPVMLVFYFLQQVLVNNTWHAAYVYIIALAIIGVIMYIIINTAYVSQYTETYRESKNLRVDIANILKDLPLSYFSRYDIADLSQTKASNRFSVPIFFCSCDLLYIFCMFMLVKISQQPFPYGRIHVDCFAHARNIRGYTEISRCSFNAKLLPKASFDVLIEYLPKANKDLTSYCKFISVSLQFNLSDG</sequence>
<comment type="subcellular location">
    <subcellularLocation>
        <location evidence="1">Cell membrane</location>
        <topology evidence="1">Multi-pass membrane protein</topology>
    </subcellularLocation>
</comment>